<keyword evidence="5 12" id="KW-0378">Hydrolase</keyword>
<accession>A0A915KMJ9</accession>
<dbReference type="GO" id="GO:0003688">
    <property type="term" value="F:DNA replication origin binding"/>
    <property type="evidence" value="ECO:0007669"/>
    <property type="project" value="UniProtKB-UniRule"/>
</dbReference>
<dbReference type="SUPFAM" id="SSF50249">
    <property type="entry name" value="Nucleic acid-binding proteins"/>
    <property type="match status" value="1"/>
</dbReference>
<evidence type="ECO:0000256" key="12">
    <source>
        <dbReference type="RuleBase" id="RU368063"/>
    </source>
</evidence>
<dbReference type="GO" id="GO:0006270">
    <property type="term" value="P:DNA replication initiation"/>
    <property type="evidence" value="ECO:0007669"/>
    <property type="project" value="UniProtKB-UniRule"/>
</dbReference>
<keyword evidence="8 12" id="KW-0238">DNA-binding</keyword>
<evidence type="ECO:0000256" key="1">
    <source>
        <dbReference type="ARBA" id="ARBA00004123"/>
    </source>
</evidence>
<evidence type="ECO:0000313" key="16">
    <source>
        <dbReference type="WBParaSite" id="nRc.2.0.1.t39006-RA"/>
    </source>
</evidence>
<dbReference type="GO" id="GO:0000727">
    <property type="term" value="P:double-strand break repair via break-induced replication"/>
    <property type="evidence" value="ECO:0007669"/>
    <property type="project" value="TreeGrafter"/>
</dbReference>
<dbReference type="FunFam" id="3.30.1640.10:FF:000006">
    <property type="entry name" value="DNA helicase"/>
    <property type="match status" value="1"/>
</dbReference>
<dbReference type="SMART" id="SM00350">
    <property type="entry name" value="MCM"/>
    <property type="match status" value="1"/>
</dbReference>
<keyword evidence="4 12" id="KW-0547">Nucleotide-binding</keyword>
<comment type="catalytic activity">
    <reaction evidence="11">
        <text>ATP + H2O = ADP + phosphate + H(+)</text>
        <dbReference type="Rhea" id="RHEA:13065"/>
        <dbReference type="ChEBI" id="CHEBI:15377"/>
        <dbReference type="ChEBI" id="CHEBI:15378"/>
        <dbReference type="ChEBI" id="CHEBI:30616"/>
        <dbReference type="ChEBI" id="CHEBI:43474"/>
        <dbReference type="ChEBI" id="CHEBI:456216"/>
        <dbReference type="EC" id="3.6.4.12"/>
    </reaction>
    <physiologicalReaction direction="left-to-right" evidence="11">
        <dbReference type="Rhea" id="RHEA:13066"/>
    </physiologicalReaction>
</comment>
<evidence type="ECO:0000259" key="13">
    <source>
        <dbReference type="Pfam" id="PF14551"/>
    </source>
</evidence>
<dbReference type="InterPro" id="IPR012340">
    <property type="entry name" value="NA-bd_OB-fold"/>
</dbReference>
<evidence type="ECO:0000256" key="7">
    <source>
        <dbReference type="ARBA" id="ARBA00022840"/>
    </source>
</evidence>
<protein>
    <recommendedName>
        <fullName evidence="12">DNA replication licensing factor MCM5</fullName>
        <ecNumber evidence="12">3.6.4.12</ecNumber>
    </recommendedName>
</protein>
<reference evidence="16" key="1">
    <citation type="submission" date="2022-11" db="UniProtKB">
        <authorList>
            <consortium name="WormBaseParasite"/>
        </authorList>
    </citation>
    <scope>IDENTIFICATION</scope>
</reference>
<dbReference type="AlphaFoldDB" id="A0A915KMJ9"/>
<feature type="domain" description="MCM N-terminal" evidence="13">
    <location>
        <begin position="37"/>
        <end position="131"/>
    </location>
</feature>
<keyword evidence="6 12" id="KW-0347">Helicase</keyword>
<comment type="similarity">
    <text evidence="2 12">Belongs to the MCM family.</text>
</comment>
<dbReference type="InterPro" id="IPR031327">
    <property type="entry name" value="MCM"/>
</dbReference>
<evidence type="ECO:0000256" key="2">
    <source>
        <dbReference type="ARBA" id="ARBA00008010"/>
    </source>
</evidence>
<dbReference type="PRINTS" id="PR01661">
    <property type="entry name" value="MCMPROTEIN5"/>
</dbReference>
<dbReference type="GO" id="GO:0042555">
    <property type="term" value="C:MCM complex"/>
    <property type="evidence" value="ECO:0007669"/>
    <property type="project" value="UniProtKB-UniRule"/>
</dbReference>
<evidence type="ECO:0000256" key="5">
    <source>
        <dbReference type="ARBA" id="ARBA00022801"/>
    </source>
</evidence>
<dbReference type="GO" id="GO:0005524">
    <property type="term" value="F:ATP binding"/>
    <property type="evidence" value="ECO:0007669"/>
    <property type="project" value="UniProtKB-UniRule"/>
</dbReference>
<keyword evidence="3 12" id="KW-0235">DNA replication</keyword>
<dbReference type="PANTHER" id="PTHR11630:SF42">
    <property type="entry name" value="DNA REPLICATION LICENSING FACTOR MCM5"/>
    <property type="match status" value="1"/>
</dbReference>
<sequence length="353" mass="40074">MAGFDDPGLYYYDRFNDNAVTNELDDADANFTIKAAKRRFKEFLRTFHRGGFTHVYREQLTRKCNIGEFWLEVDFCDLRNFDEELADKFRQKPTIMLSAFEEAAKEVADEITRPRPEDEKELPDIQVIFKSDKIPQAVSSTRSAEEVFGFSLSKTKSFSLSKTKPKKSLKSSQVSQLTTISGIIIGASQVRSKATHISIQCRSCKQIRRNIPLKAGLDLYQLPRVCASDQSTLAQKCPVDPYFIVPDKCACVDFQILKLQESPEDVPHGEMPRHLQLYASRYLTDKVTPGNKVTVTGIYSIKRTAIKSSRSDNDRSNSGLRFPYVRLLGIEVETSGLGRTAQCAITLEEEEYF</sequence>
<dbReference type="Gene3D" id="2.40.50.140">
    <property type="entry name" value="Nucleic acid-binding proteins"/>
    <property type="match status" value="1"/>
</dbReference>
<dbReference type="Pfam" id="PF14551">
    <property type="entry name" value="MCM_N"/>
    <property type="match status" value="1"/>
</dbReference>
<evidence type="ECO:0000256" key="6">
    <source>
        <dbReference type="ARBA" id="ARBA00022806"/>
    </source>
</evidence>
<dbReference type="OMA" id="QCAITLE"/>
<keyword evidence="15" id="KW-1185">Reference proteome</keyword>
<dbReference type="GO" id="GO:0005634">
    <property type="term" value="C:nucleus"/>
    <property type="evidence" value="ECO:0007669"/>
    <property type="project" value="UniProtKB-SubCell"/>
</dbReference>
<evidence type="ECO:0000256" key="9">
    <source>
        <dbReference type="ARBA" id="ARBA00023242"/>
    </source>
</evidence>
<evidence type="ECO:0000256" key="10">
    <source>
        <dbReference type="ARBA" id="ARBA00023306"/>
    </source>
</evidence>
<dbReference type="WBParaSite" id="nRc.2.0.1.t39006-RA">
    <property type="protein sequence ID" value="nRc.2.0.1.t39006-RA"/>
    <property type="gene ID" value="nRc.2.0.1.g39006"/>
</dbReference>
<comment type="function">
    <text evidence="12">Acts as component of the MCM2-7 complex (MCM complex) which is the replicative helicase essential for 'once per cell cycle' DNA replication initiation and elongation in eukaryotic cells. The active ATPase sites in the MCM2-7 ring are formed through the interaction surfaces of two neighboring subunits such that a critical structure of a conserved arginine finger motif is provided in trans relative to the ATP-binding site of the Walker A box of the adjacent subunit. The six ATPase active sites, however, are likely to contribute differentially to the complex helicase activity.</text>
</comment>
<dbReference type="Gene3D" id="2.20.28.10">
    <property type="match status" value="1"/>
</dbReference>
<organism evidence="15 16">
    <name type="scientific">Romanomermis culicivorax</name>
    <name type="common">Nematode worm</name>
    <dbReference type="NCBI Taxonomy" id="13658"/>
    <lineage>
        <taxon>Eukaryota</taxon>
        <taxon>Metazoa</taxon>
        <taxon>Ecdysozoa</taxon>
        <taxon>Nematoda</taxon>
        <taxon>Enoplea</taxon>
        <taxon>Dorylaimia</taxon>
        <taxon>Mermithida</taxon>
        <taxon>Mermithoidea</taxon>
        <taxon>Mermithidae</taxon>
        <taxon>Romanomermis</taxon>
    </lineage>
</organism>
<evidence type="ECO:0000256" key="3">
    <source>
        <dbReference type="ARBA" id="ARBA00022705"/>
    </source>
</evidence>
<comment type="subunit">
    <text evidence="12">Component of the MCM2-7 complex.</text>
</comment>
<dbReference type="GO" id="GO:0003697">
    <property type="term" value="F:single-stranded DNA binding"/>
    <property type="evidence" value="ECO:0007669"/>
    <property type="project" value="TreeGrafter"/>
</dbReference>
<dbReference type="Pfam" id="PF17207">
    <property type="entry name" value="MCM_OB"/>
    <property type="match status" value="1"/>
</dbReference>
<dbReference type="PANTHER" id="PTHR11630">
    <property type="entry name" value="DNA REPLICATION LICENSING FACTOR MCM FAMILY MEMBER"/>
    <property type="match status" value="1"/>
</dbReference>
<evidence type="ECO:0000259" key="14">
    <source>
        <dbReference type="Pfam" id="PF17207"/>
    </source>
</evidence>
<proteinExistence type="inferred from homology"/>
<feature type="domain" description="MCM OB" evidence="14">
    <location>
        <begin position="167"/>
        <end position="301"/>
    </location>
</feature>
<evidence type="ECO:0000256" key="8">
    <source>
        <dbReference type="ARBA" id="ARBA00023125"/>
    </source>
</evidence>
<comment type="subcellular location">
    <subcellularLocation>
        <location evidence="1 12">Nucleus</location>
    </subcellularLocation>
</comment>
<name>A0A915KMJ9_ROMCU</name>
<evidence type="ECO:0000313" key="15">
    <source>
        <dbReference type="Proteomes" id="UP000887565"/>
    </source>
</evidence>
<dbReference type="Proteomes" id="UP000887565">
    <property type="component" value="Unplaced"/>
</dbReference>
<keyword evidence="9 12" id="KW-0539">Nucleus</keyword>
<evidence type="ECO:0000256" key="4">
    <source>
        <dbReference type="ARBA" id="ARBA00022741"/>
    </source>
</evidence>
<dbReference type="InterPro" id="IPR027925">
    <property type="entry name" value="MCM_N"/>
</dbReference>
<dbReference type="GO" id="GO:0016787">
    <property type="term" value="F:hydrolase activity"/>
    <property type="evidence" value="ECO:0007669"/>
    <property type="project" value="UniProtKB-KW"/>
</dbReference>
<evidence type="ECO:0000256" key="11">
    <source>
        <dbReference type="ARBA" id="ARBA00048432"/>
    </source>
</evidence>
<dbReference type="GO" id="GO:0043138">
    <property type="term" value="F:3'-5' DNA helicase activity"/>
    <property type="evidence" value="ECO:0007669"/>
    <property type="project" value="TreeGrafter"/>
</dbReference>
<dbReference type="Gene3D" id="3.30.1640.10">
    <property type="entry name" value="mini-chromosome maintenance (MCM) complex, chain A, domain 1"/>
    <property type="match status" value="1"/>
</dbReference>
<keyword evidence="10 12" id="KW-0131">Cell cycle</keyword>
<dbReference type="GO" id="GO:0017116">
    <property type="term" value="F:single-stranded DNA helicase activity"/>
    <property type="evidence" value="ECO:0007669"/>
    <property type="project" value="TreeGrafter"/>
</dbReference>
<dbReference type="EC" id="3.6.4.12" evidence="12"/>
<dbReference type="InterPro" id="IPR008048">
    <property type="entry name" value="MCM5"/>
</dbReference>
<keyword evidence="7 12" id="KW-0067">ATP-binding</keyword>
<dbReference type="InterPro" id="IPR033762">
    <property type="entry name" value="MCM_OB"/>
</dbReference>